<evidence type="ECO:0000313" key="3">
    <source>
        <dbReference type="Proteomes" id="UP000626109"/>
    </source>
</evidence>
<proteinExistence type="predicted"/>
<comment type="caution">
    <text evidence="2">The sequence shown here is derived from an EMBL/GenBank/DDBJ whole genome shotgun (WGS) entry which is preliminary data.</text>
</comment>
<gene>
    <name evidence="2" type="ORF">PGLA2088_LOCUS38913</name>
</gene>
<dbReference type="InterPro" id="IPR023292">
    <property type="entry name" value="NTP_PyroPHydrolase-like_dom_sf"/>
</dbReference>
<evidence type="ECO:0000313" key="2">
    <source>
        <dbReference type="EMBL" id="CAE8716079.1"/>
    </source>
</evidence>
<dbReference type="Pfam" id="PF01503">
    <property type="entry name" value="PRA-PH"/>
    <property type="match status" value="2"/>
</dbReference>
<sequence>MAPPLASEGLPEPQALSSAAAFHELFEVPVVESGPRMPSEDRCELRVSLLQEELDELKDAIATGDLVESADALADLQYVLSGAVLEFGLHRRFKAVFDEVQRSNMSKACATLEEAEATVAHYKATMGVEAEIHGSAAAGGKFLVKRLPDGKVLKSVRYSPAQLRRFVEADSGTADEAPPLASEGVPEPQALSSVAAFHEMFEVPVVKSGPRMPSEDRCKLRVSLLQEELDELKDAIATGDLVESADALADLQYVLSGTVLEFGLHRRFKAVFDEVQRSNMSKACATLEEAEATVAHYKATKGVEAEIHESATAGGKFLVKRLPDGKVLKSVRYSPAQLRHFVEADSGTADQAPAPTTPNSKAKAPPVTPEKSTAFSSARARRYTNNTSNNNSNNSNNSNKNNNDNKNNNSNALAAVSDKPAFQTTSVSYCPLCGRH</sequence>
<organism evidence="2 3">
    <name type="scientific">Polarella glacialis</name>
    <name type="common">Dinoflagellate</name>
    <dbReference type="NCBI Taxonomy" id="89957"/>
    <lineage>
        <taxon>Eukaryota</taxon>
        <taxon>Sar</taxon>
        <taxon>Alveolata</taxon>
        <taxon>Dinophyceae</taxon>
        <taxon>Suessiales</taxon>
        <taxon>Suessiaceae</taxon>
        <taxon>Polarella</taxon>
    </lineage>
</organism>
<dbReference type="Gene3D" id="1.10.3420.10">
    <property type="entry name" value="putative ntp pyrophosphohydrolase like domain"/>
    <property type="match status" value="2"/>
</dbReference>
<reference evidence="2" key="1">
    <citation type="submission" date="2021-02" db="EMBL/GenBank/DDBJ databases">
        <authorList>
            <person name="Dougan E. K."/>
            <person name="Rhodes N."/>
            <person name="Thang M."/>
            <person name="Chan C."/>
        </authorList>
    </citation>
    <scope>NUCLEOTIDE SEQUENCE</scope>
</reference>
<accession>A0A813L013</accession>
<evidence type="ECO:0000256" key="1">
    <source>
        <dbReference type="SAM" id="MobiDB-lite"/>
    </source>
</evidence>
<dbReference type="AlphaFoldDB" id="A0A813L013"/>
<protein>
    <submittedName>
        <fullName evidence="2">Uncharacterized protein</fullName>
    </submittedName>
</protein>
<dbReference type="CDD" id="cd11530">
    <property type="entry name" value="NTP-PPase_DR2231_like"/>
    <property type="match status" value="2"/>
</dbReference>
<name>A0A813L013_POLGL</name>
<feature type="compositionally biased region" description="Low complexity" evidence="1">
    <location>
        <begin position="384"/>
        <end position="411"/>
    </location>
</feature>
<dbReference type="EMBL" id="CAJNNW010032902">
    <property type="protein sequence ID" value="CAE8716079.1"/>
    <property type="molecule type" value="Genomic_DNA"/>
</dbReference>
<feature type="region of interest" description="Disordered" evidence="1">
    <location>
        <begin position="343"/>
        <end position="417"/>
    </location>
</feature>
<dbReference type="InterPro" id="IPR021130">
    <property type="entry name" value="PRib-ATP_PPHydrolase-like"/>
</dbReference>
<dbReference type="Proteomes" id="UP000626109">
    <property type="component" value="Unassembled WGS sequence"/>
</dbReference>
<dbReference type="InterPro" id="IPR033653">
    <property type="entry name" value="NTP-PPase_DR2231-like"/>
</dbReference>